<dbReference type="GO" id="GO:0046872">
    <property type="term" value="F:metal ion binding"/>
    <property type="evidence" value="ECO:0007669"/>
    <property type="project" value="UniProtKB-KW"/>
</dbReference>
<evidence type="ECO:0000313" key="7">
    <source>
        <dbReference type="EMBL" id="KAF7265455.1"/>
    </source>
</evidence>
<protein>
    <submittedName>
        <fullName evidence="7">Uncharacterized protein</fullName>
    </submittedName>
</protein>
<evidence type="ECO:0000259" key="5">
    <source>
        <dbReference type="Pfam" id="PF01321"/>
    </source>
</evidence>
<sequence length="705" mass="81422">MLKTVVAIFVFNILEDDLGIISLGQCYDQELLEKGELRKACSRRGNAVQPSRRLNSTSRLIELRQLMRSEVRLQTLPIDAYIITSSDEHQSVEVDEYERRREFISGFSGSYGDAIITMNKAALWTDGRYHLQADEQIDCNWLLMREGHRNIPTRYQWLKTEFPKGARVGVYPKLISEYMWNKFKQELADSKIELVALNVSLIDEIWPAKDRGQMRNKDAFVLDIKYTGKNYSIKLEELRRQIMKAGAEAMVVTSLDEIAWLLNIRGRDIPFSPFVRSYLIVDKSNIFMYVNSDQLVKNDVLRYLHAESSFRHSDTVQIRDYTSIWTDLRTKSQLYKKILVPSHCVYSEGASHAIYEHIFPNRRLPRQSPIIYLKAVKNPVEIEGMRRAHIKDAAALCDFFSYIDKQMSTGRIFSEAEMADILDQFRYEQNQSLGNSFRTIVGFGPNSAQPRYIPTKNTNSSIFENGTLVIESGGQYYEGTTDVTRTLHFGTPDDVMVEAYTRVLIGHMTFASLTFPNNMRMGHVDVLARRPLWEVGLDYLHETGHGVGAFLGVKESPIAVQYDLELSSRQTFKPGYFLTNEPGYYKEGYFGVRLQNVLEVVEKPWLQHTSGHRYLGFKVISFVPYQMKLIKLSLLSSQQRRWLNNYNEEIRQQVGAELKRQNKMEGFYWMMENTKYIPENGFSRATSSTTLLLVCSLIVKTVVLI</sequence>
<name>A0A834M3J4_RHYFE</name>
<accession>A0A834M3J4</accession>
<evidence type="ECO:0000256" key="2">
    <source>
        <dbReference type="ARBA" id="ARBA00022723"/>
    </source>
</evidence>
<dbReference type="Pfam" id="PF01321">
    <property type="entry name" value="Creatinase_N"/>
    <property type="match status" value="1"/>
</dbReference>
<dbReference type="InterPro" id="IPR000587">
    <property type="entry name" value="Creatinase_N"/>
</dbReference>
<keyword evidence="8" id="KW-1185">Reference proteome</keyword>
<evidence type="ECO:0000256" key="3">
    <source>
        <dbReference type="ARBA" id="ARBA00022801"/>
    </source>
</evidence>
<comment type="caution">
    <text evidence="7">The sequence shown here is derived from an EMBL/GenBank/DDBJ whole genome shotgun (WGS) entry which is preliminary data.</text>
</comment>
<dbReference type="Proteomes" id="UP000625711">
    <property type="component" value="Unassembled WGS sequence"/>
</dbReference>
<feature type="domain" description="Creatinase N-terminal" evidence="5">
    <location>
        <begin position="72"/>
        <end position="191"/>
    </location>
</feature>
<comment type="similarity">
    <text evidence="1">Belongs to the peptidase M24B family.</text>
</comment>
<dbReference type="EMBL" id="JAACXV010014612">
    <property type="protein sequence ID" value="KAF7265455.1"/>
    <property type="molecule type" value="Genomic_DNA"/>
</dbReference>
<dbReference type="InterPro" id="IPR000994">
    <property type="entry name" value="Pept_M24"/>
</dbReference>
<evidence type="ECO:0000256" key="1">
    <source>
        <dbReference type="ARBA" id="ARBA00008766"/>
    </source>
</evidence>
<reference evidence="7" key="1">
    <citation type="submission" date="2020-08" db="EMBL/GenBank/DDBJ databases">
        <title>Genome sequencing and assembly of the red palm weevil Rhynchophorus ferrugineus.</title>
        <authorList>
            <person name="Dias G.B."/>
            <person name="Bergman C.M."/>
            <person name="Manee M."/>
        </authorList>
    </citation>
    <scope>NUCLEOTIDE SEQUENCE</scope>
    <source>
        <strain evidence="7">AA-2017</strain>
        <tissue evidence="7">Whole larva</tissue>
    </source>
</reference>
<dbReference type="CDD" id="cd01085">
    <property type="entry name" value="APP"/>
    <property type="match status" value="1"/>
</dbReference>
<dbReference type="OrthoDB" id="9995434at2759"/>
<keyword evidence="3" id="KW-0378">Hydrolase</keyword>
<dbReference type="InterPro" id="IPR032416">
    <property type="entry name" value="Peptidase_M24_C"/>
</dbReference>
<feature type="domain" description="Peptidase M24 C-terminal" evidence="6">
    <location>
        <begin position="614"/>
        <end position="676"/>
    </location>
</feature>
<dbReference type="Gene3D" id="3.90.230.10">
    <property type="entry name" value="Creatinase/methionine aminopeptidase superfamily"/>
    <property type="match status" value="1"/>
</dbReference>
<dbReference type="InterPro" id="IPR033740">
    <property type="entry name" value="Pept_M24B"/>
</dbReference>
<dbReference type="Pfam" id="PF16189">
    <property type="entry name" value="Creatinase_N_2"/>
    <property type="match status" value="1"/>
</dbReference>
<dbReference type="Gene3D" id="3.40.350.10">
    <property type="entry name" value="Creatinase/prolidase N-terminal domain"/>
    <property type="match status" value="2"/>
</dbReference>
<feature type="domain" description="Peptidase M24" evidence="4">
    <location>
        <begin position="383"/>
        <end position="601"/>
    </location>
</feature>
<dbReference type="SUPFAM" id="SSF55920">
    <property type="entry name" value="Creatinase/aminopeptidase"/>
    <property type="match status" value="1"/>
</dbReference>
<dbReference type="InterPro" id="IPR029149">
    <property type="entry name" value="Creatin/AminoP/Spt16_N"/>
</dbReference>
<dbReference type="Pfam" id="PF00557">
    <property type="entry name" value="Peptidase_M24"/>
    <property type="match status" value="1"/>
</dbReference>
<dbReference type="AlphaFoldDB" id="A0A834M3J4"/>
<dbReference type="PANTHER" id="PTHR43763">
    <property type="entry name" value="XAA-PRO AMINOPEPTIDASE 1"/>
    <property type="match status" value="1"/>
</dbReference>
<dbReference type="FunFam" id="3.40.350.10:FF:000003">
    <property type="entry name" value="Xaa-pro aminopeptidase P"/>
    <property type="match status" value="1"/>
</dbReference>
<keyword evidence="2" id="KW-0479">Metal-binding</keyword>
<organism evidence="7 8">
    <name type="scientific">Rhynchophorus ferrugineus</name>
    <name type="common">Red palm weevil</name>
    <name type="synonym">Curculio ferrugineus</name>
    <dbReference type="NCBI Taxonomy" id="354439"/>
    <lineage>
        <taxon>Eukaryota</taxon>
        <taxon>Metazoa</taxon>
        <taxon>Ecdysozoa</taxon>
        <taxon>Arthropoda</taxon>
        <taxon>Hexapoda</taxon>
        <taxon>Insecta</taxon>
        <taxon>Pterygota</taxon>
        <taxon>Neoptera</taxon>
        <taxon>Endopterygota</taxon>
        <taxon>Coleoptera</taxon>
        <taxon>Polyphaga</taxon>
        <taxon>Cucujiformia</taxon>
        <taxon>Curculionidae</taxon>
        <taxon>Dryophthorinae</taxon>
        <taxon>Rhynchophorus</taxon>
    </lineage>
</organism>
<dbReference type="InterPro" id="IPR050422">
    <property type="entry name" value="X-Pro_aminopeptidase_P"/>
</dbReference>
<dbReference type="FunFam" id="3.90.230.10:FF:000009">
    <property type="entry name" value="xaa-Pro aminopeptidase 2"/>
    <property type="match status" value="1"/>
</dbReference>
<dbReference type="GO" id="GO:0005737">
    <property type="term" value="C:cytoplasm"/>
    <property type="evidence" value="ECO:0007669"/>
    <property type="project" value="UniProtKB-ARBA"/>
</dbReference>
<proteinExistence type="inferred from homology"/>
<dbReference type="Pfam" id="PF16188">
    <property type="entry name" value="Peptidase_M24_C"/>
    <property type="match status" value="1"/>
</dbReference>
<evidence type="ECO:0000259" key="6">
    <source>
        <dbReference type="Pfam" id="PF16188"/>
    </source>
</evidence>
<evidence type="ECO:0000259" key="4">
    <source>
        <dbReference type="Pfam" id="PF00557"/>
    </source>
</evidence>
<gene>
    <name evidence="7" type="ORF">GWI33_021111</name>
</gene>
<dbReference type="PANTHER" id="PTHR43763:SF6">
    <property type="entry name" value="XAA-PRO AMINOPEPTIDASE 1"/>
    <property type="match status" value="1"/>
</dbReference>
<dbReference type="SUPFAM" id="SSF53092">
    <property type="entry name" value="Creatinase/prolidase N-terminal domain"/>
    <property type="match status" value="1"/>
</dbReference>
<dbReference type="GO" id="GO:0070006">
    <property type="term" value="F:metalloaminopeptidase activity"/>
    <property type="evidence" value="ECO:0007669"/>
    <property type="project" value="InterPro"/>
</dbReference>
<dbReference type="InterPro" id="IPR036005">
    <property type="entry name" value="Creatinase/aminopeptidase-like"/>
</dbReference>
<evidence type="ECO:0000313" key="8">
    <source>
        <dbReference type="Proteomes" id="UP000625711"/>
    </source>
</evidence>